<gene>
    <name evidence="1" type="ORF">GCM10009777_34330</name>
</gene>
<evidence type="ECO:0000313" key="2">
    <source>
        <dbReference type="Proteomes" id="UP001500326"/>
    </source>
</evidence>
<organism evidence="1 2">
    <name type="scientific">Microbacterium pumilum</name>
    <dbReference type="NCBI Taxonomy" id="344165"/>
    <lineage>
        <taxon>Bacteria</taxon>
        <taxon>Bacillati</taxon>
        <taxon>Actinomycetota</taxon>
        <taxon>Actinomycetes</taxon>
        <taxon>Micrococcales</taxon>
        <taxon>Microbacteriaceae</taxon>
        <taxon>Microbacterium</taxon>
    </lineage>
</organism>
<proteinExistence type="predicted"/>
<reference evidence="2" key="1">
    <citation type="journal article" date="2019" name="Int. J. Syst. Evol. Microbiol.">
        <title>The Global Catalogue of Microorganisms (GCM) 10K type strain sequencing project: providing services to taxonomists for standard genome sequencing and annotation.</title>
        <authorList>
            <consortium name="The Broad Institute Genomics Platform"/>
            <consortium name="The Broad Institute Genome Sequencing Center for Infectious Disease"/>
            <person name="Wu L."/>
            <person name="Ma J."/>
        </authorList>
    </citation>
    <scope>NUCLEOTIDE SEQUENCE [LARGE SCALE GENOMIC DNA]</scope>
    <source>
        <strain evidence="2">JCM 14902</strain>
    </source>
</reference>
<protein>
    <submittedName>
        <fullName evidence="1">Uncharacterized protein</fullName>
    </submittedName>
</protein>
<accession>A0ABP5EDL0</accession>
<sequence length="282" mass="29515">MLTVVGVLVVVVVVGGATTFAWMIDDTRFGRPSEEFDAVAAQIEDLPGVSSVESDRWVEAPFVDAPSSSIAVTVDEGGLPGVLDAACSTDYPGNIQWSLRVHTATATLVSVHEKSDEPEDGGGGSPCPSFGFDAVGLVEEIDRVVPGLAIQSSIWEDGMLTLVALGEESAVSEASLASLLPLVAHSGELLAGAGMGPTAHLEINASTLGLIVEPGEEDAYVALLTRLAEDHDVRNFWADGSGTPEDGIERVQIVAPEGQRTMIEQLVRASGLHIAEFPIKFV</sequence>
<comment type="caution">
    <text evidence="1">The sequence shown here is derived from an EMBL/GenBank/DDBJ whole genome shotgun (WGS) entry which is preliminary data.</text>
</comment>
<keyword evidence="2" id="KW-1185">Reference proteome</keyword>
<evidence type="ECO:0000313" key="1">
    <source>
        <dbReference type="EMBL" id="GAA1995331.1"/>
    </source>
</evidence>
<dbReference type="Proteomes" id="UP001500326">
    <property type="component" value="Unassembled WGS sequence"/>
</dbReference>
<dbReference type="EMBL" id="BAAAOH010000001">
    <property type="protein sequence ID" value="GAA1995331.1"/>
    <property type="molecule type" value="Genomic_DNA"/>
</dbReference>
<name>A0ABP5EDL0_9MICO</name>